<evidence type="ECO:0000313" key="6">
    <source>
        <dbReference type="Proteomes" id="UP001212411"/>
    </source>
</evidence>
<dbReference type="SUPFAM" id="SSF50978">
    <property type="entry name" value="WD40 repeat-like"/>
    <property type="match status" value="1"/>
</dbReference>
<name>A0AAF0AW58_9SCHI</name>
<evidence type="ECO:0000256" key="4">
    <source>
        <dbReference type="PROSITE-ProRule" id="PRU00221"/>
    </source>
</evidence>
<keyword evidence="2" id="KW-0677">Repeat</keyword>
<dbReference type="InterPro" id="IPR001680">
    <property type="entry name" value="WD40_rpt"/>
</dbReference>
<evidence type="ECO:0000256" key="1">
    <source>
        <dbReference type="ARBA" id="ARBA00022574"/>
    </source>
</evidence>
<dbReference type="InterPro" id="IPR048720">
    <property type="entry name" value="PROPPIN"/>
</dbReference>
<keyword evidence="6" id="KW-1185">Reference proteome</keyword>
<dbReference type="KEGG" id="som:SOMG_03859"/>
<dbReference type="RefSeq" id="XP_056038554.1">
    <property type="nucleotide sequence ID" value="XM_056182646.1"/>
</dbReference>
<dbReference type="InterPro" id="IPR015943">
    <property type="entry name" value="WD40/YVTN_repeat-like_dom_sf"/>
</dbReference>
<dbReference type="Gene3D" id="2.130.10.10">
    <property type="entry name" value="YVTN repeat-like/Quinoprotein amine dehydrogenase"/>
    <property type="match status" value="1"/>
</dbReference>
<evidence type="ECO:0000313" key="5">
    <source>
        <dbReference type="EMBL" id="WBW74311.1"/>
    </source>
</evidence>
<gene>
    <name evidence="5" type="primary">atg1803</name>
    <name evidence="5" type="ORF">SOMG_03859</name>
</gene>
<feature type="repeat" description="WD" evidence="4">
    <location>
        <begin position="171"/>
        <end position="213"/>
    </location>
</feature>
<dbReference type="AlphaFoldDB" id="A0AAF0AW58"/>
<dbReference type="InterPro" id="IPR036322">
    <property type="entry name" value="WD40_repeat_dom_sf"/>
</dbReference>
<proteinExistence type="inferred from homology"/>
<dbReference type="SMART" id="SM00320">
    <property type="entry name" value="WD40"/>
    <property type="match status" value="3"/>
</dbReference>
<evidence type="ECO:0000256" key="3">
    <source>
        <dbReference type="ARBA" id="ARBA00025740"/>
    </source>
</evidence>
<sequence>MLKVNSISLNQDASCLSVSLDNGYKIFQLNPLKLRAQRKFKNEGFSIVQMLYRSNILLLVGGGNNPKYPSNKLIVWDDVKEKPVRELELHFEIKGLSFNGEHLVIATASKLFLYHFTHAMKLLRTIDTQNPKGLCSMVTTKEKTAVVFPSKKIGQVQILFLLKELINTSIISAHDSEISCLGISKSGSKVASSSSSGTLLRVWNAETGEKVSEFRRGYQYASISQLAFSPDELLLACASTKETLHVFSLHGSPNAKRSIKPPIPDPQDTHELLSPRNESLRQTHWKRKMLKLIDNGKRAHWRIQLYQSSPVLLHWLDEMTLMICYSDAAYQKLRLTIHEITQPDDQIMSHANYSYDYVLEADGSL</sequence>
<evidence type="ECO:0000256" key="2">
    <source>
        <dbReference type="ARBA" id="ARBA00022737"/>
    </source>
</evidence>
<protein>
    <submittedName>
        <fullName evidence="5">Autophagy associated WD repeat protein Atg18c</fullName>
    </submittedName>
</protein>
<keyword evidence="1 4" id="KW-0853">WD repeat</keyword>
<reference evidence="5 6" key="1">
    <citation type="journal article" date="2023" name="G3 (Bethesda)">
        <title>A high-quality reference genome for the fission yeast Schizosaccharomyces osmophilus.</title>
        <authorList>
            <person name="Jia G.S."/>
            <person name="Zhang W.C."/>
            <person name="Liang Y."/>
            <person name="Liu X.H."/>
            <person name="Rhind N."/>
            <person name="Pidoux A."/>
            <person name="Brysch-Herzberg M."/>
            <person name="Du L.L."/>
        </authorList>
    </citation>
    <scope>NUCLEOTIDE SEQUENCE [LARGE SCALE GENOMIC DNA]</scope>
    <source>
        <strain evidence="5 6">CBS 15793</strain>
    </source>
</reference>
<comment type="similarity">
    <text evidence="3">Belongs to the WD repeat PROPPIN family.</text>
</comment>
<dbReference type="EMBL" id="CP115612">
    <property type="protein sequence ID" value="WBW74311.1"/>
    <property type="molecule type" value="Genomic_DNA"/>
</dbReference>
<dbReference type="PROSITE" id="PS50082">
    <property type="entry name" value="WD_REPEATS_2"/>
    <property type="match status" value="1"/>
</dbReference>
<dbReference type="PANTHER" id="PTHR11227">
    <property type="entry name" value="WD-REPEAT PROTEIN INTERACTING WITH PHOSPHOINOSIDES WIPI -RELATED"/>
    <property type="match status" value="1"/>
</dbReference>
<dbReference type="Proteomes" id="UP001212411">
    <property type="component" value="Chromosome 2"/>
</dbReference>
<accession>A0AAF0AW58</accession>
<dbReference type="GeneID" id="80877335"/>
<dbReference type="Pfam" id="PF21032">
    <property type="entry name" value="PROPPIN"/>
    <property type="match status" value="1"/>
</dbReference>
<dbReference type="GO" id="GO:0005737">
    <property type="term" value="C:cytoplasm"/>
    <property type="evidence" value="ECO:0007669"/>
    <property type="project" value="UniProtKB-ARBA"/>
</dbReference>
<organism evidence="5 6">
    <name type="scientific">Schizosaccharomyces osmophilus</name>
    <dbReference type="NCBI Taxonomy" id="2545709"/>
    <lineage>
        <taxon>Eukaryota</taxon>
        <taxon>Fungi</taxon>
        <taxon>Dikarya</taxon>
        <taxon>Ascomycota</taxon>
        <taxon>Taphrinomycotina</taxon>
        <taxon>Schizosaccharomycetes</taxon>
        <taxon>Schizosaccharomycetales</taxon>
        <taxon>Schizosaccharomycetaceae</taxon>
        <taxon>Schizosaccharomyces</taxon>
    </lineage>
</organism>